<feature type="non-terminal residue" evidence="1">
    <location>
        <position position="36"/>
    </location>
</feature>
<name>A0A382JGM9_9ZZZZ</name>
<evidence type="ECO:0000313" key="1">
    <source>
        <dbReference type="EMBL" id="SVC10337.1"/>
    </source>
</evidence>
<accession>A0A382JGM9</accession>
<sequence length="36" mass="3859">MAHIVFDGPGGQLEGLLELKESSWGAVLCHPHPLYG</sequence>
<protein>
    <submittedName>
        <fullName evidence="1">Uncharacterized protein</fullName>
    </submittedName>
</protein>
<dbReference type="AlphaFoldDB" id="A0A382JGM9"/>
<dbReference type="EMBL" id="UINC01073730">
    <property type="protein sequence ID" value="SVC10337.1"/>
    <property type="molecule type" value="Genomic_DNA"/>
</dbReference>
<gene>
    <name evidence="1" type="ORF">METZ01_LOCUS263191</name>
</gene>
<reference evidence="1" key="1">
    <citation type="submission" date="2018-05" db="EMBL/GenBank/DDBJ databases">
        <authorList>
            <person name="Lanie J.A."/>
            <person name="Ng W.-L."/>
            <person name="Kazmierczak K.M."/>
            <person name="Andrzejewski T.M."/>
            <person name="Davidsen T.M."/>
            <person name="Wayne K.J."/>
            <person name="Tettelin H."/>
            <person name="Glass J.I."/>
            <person name="Rusch D."/>
            <person name="Podicherti R."/>
            <person name="Tsui H.-C.T."/>
            <person name="Winkler M.E."/>
        </authorList>
    </citation>
    <scope>NUCLEOTIDE SEQUENCE</scope>
</reference>
<proteinExistence type="predicted"/>
<organism evidence="1">
    <name type="scientific">marine metagenome</name>
    <dbReference type="NCBI Taxonomy" id="408172"/>
    <lineage>
        <taxon>unclassified sequences</taxon>
        <taxon>metagenomes</taxon>
        <taxon>ecological metagenomes</taxon>
    </lineage>
</organism>